<keyword evidence="1" id="KW-0472">Membrane</keyword>
<dbReference type="InterPro" id="IPR019419">
    <property type="entry name" value="AIM19"/>
</dbReference>
<dbReference type="PANTHER" id="PTHR28177">
    <property type="entry name" value="ALTERED INHERITANCE OF MITOCHONDRIA PROTEIN 19, MITOCHONDRIAL"/>
    <property type="match status" value="1"/>
</dbReference>
<keyword evidence="3" id="KW-1185">Reference proteome</keyword>
<keyword evidence="1" id="KW-1133">Transmembrane helix</keyword>
<keyword evidence="1" id="KW-0812">Transmembrane</keyword>
<comment type="caution">
    <text evidence="2">The sequence shown here is derived from an EMBL/GenBank/DDBJ whole genome shotgun (WGS) entry which is preliminary data.</text>
</comment>
<dbReference type="STRING" id="698492.A0A0E9NGE0"/>
<organism evidence="2 3">
    <name type="scientific">Saitoella complicata (strain BCRC 22490 / CBS 7301 / JCM 7358 / NBRC 10748 / NRRL Y-17804)</name>
    <dbReference type="NCBI Taxonomy" id="698492"/>
    <lineage>
        <taxon>Eukaryota</taxon>
        <taxon>Fungi</taxon>
        <taxon>Dikarya</taxon>
        <taxon>Ascomycota</taxon>
        <taxon>Taphrinomycotina</taxon>
        <taxon>Taphrinomycotina incertae sedis</taxon>
        <taxon>Saitoella</taxon>
    </lineage>
</organism>
<evidence type="ECO:0000313" key="2">
    <source>
        <dbReference type="EMBL" id="GAO48470.1"/>
    </source>
</evidence>
<feature type="transmembrane region" description="Helical" evidence="1">
    <location>
        <begin position="54"/>
        <end position="73"/>
    </location>
</feature>
<accession>A0A0E9NGE0</accession>
<reference evidence="2 3" key="2">
    <citation type="journal article" date="2014" name="J. Gen. Appl. Microbiol.">
        <title>The early diverging ascomycetous budding yeast Saitoella complicata has three histone deacetylases belonging to the Clr6, Hos2, and Rpd3 lineages.</title>
        <authorList>
            <person name="Nishida H."/>
            <person name="Matsumoto T."/>
            <person name="Kondo S."/>
            <person name="Hamamoto M."/>
            <person name="Yoshikawa H."/>
        </authorList>
    </citation>
    <scope>NUCLEOTIDE SEQUENCE [LARGE SCALE GENOMIC DNA]</scope>
    <source>
        <strain evidence="2 3">NRRL Y-17804</strain>
    </source>
</reference>
<dbReference type="OMA" id="CTFAGIN"/>
<protein>
    <submittedName>
        <fullName evidence="2">Uncharacterized protein</fullName>
    </submittedName>
</protein>
<dbReference type="Proteomes" id="UP000033140">
    <property type="component" value="Unassembled WGS sequence"/>
</dbReference>
<reference evidence="2 3" key="3">
    <citation type="journal article" date="2015" name="Genome Announc.">
        <title>Draft Genome Sequence of the Archiascomycetous Yeast Saitoella complicata.</title>
        <authorList>
            <person name="Yamauchi K."/>
            <person name="Kondo S."/>
            <person name="Hamamoto M."/>
            <person name="Takahashi Y."/>
            <person name="Ogura Y."/>
            <person name="Hayashi T."/>
            <person name="Nishida H."/>
        </authorList>
    </citation>
    <scope>NUCLEOTIDE SEQUENCE [LARGE SCALE GENOMIC DNA]</scope>
    <source>
        <strain evidence="2 3">NRRL Y-17804</strain>
    </source>
</reference>
<dbReference type="EMBL" id="BACD03000015">
    <property type="protein sequence ID" value="GAO48470.1"/>
    <property type="molecule type" value="Genomic_DNA"/>
</dbReference>
<dbReference type="GO" id="GO:0005739">
    <property type="term" value="C:mitochondrion"/>
    <property type="evidence" value="ECO:0007669"/>
    <property type="project" value="TreeGrafter"/>
</dbReference>
<dbReference type="Pfam" id="PF10315">
    <property type="entry name" value="Aim19"/>
    <property type="match status" value="1"/>
</dbReference>
<dbReference type="PANTHER" id="PTHR28177:SF1">
    <property type="entry name" value="ALTERED INHERITANCE OF MITOCHONDRIA PROTEIN 19, MITOCHONDRIAL"/>
    <property type="match status" value="1"/>
</dbReference>
<sequence length="131" mass="14453">MHVQHLNLQQNIKMDYQALRKLQRQWATSPIPAWTFSGALLATLPKTRQHLHGYPGPISTAFIGGVTALSGYFTMTGEHHNGAGVTTAWSMGYLLINGRKGLFSFRPWPLGLTMLALGNMAAYGSYYAGFH</sequence>
<evidence type="ECO:0000256" key="1">
    <source>
        <dbReference type="SAM" id="Phobius"/>
    </source>
</evidence>
<name>A0A0E9NGE0_SAICN</name>
<evidence type="ECO:0000313" key="3">
    <source>
        <dbReference type="Proteomes" id="UP000033140"/>
    </source>
</evidence>
<proteinExistence type="predicted"/>
<gene>
    <name evidence="2" type="ORF">G7K_2643-t1</name>
</gene>
<reference evidence="2 3" key="1">
    <citation type="journal article" date="2011" name="J. Gen. Appl. Microbiol.">
        <title>Draft genome sequencing of the enigmatic yeast Saitoella complicata.</title>
        <authorList>
            <person name="Nishida H."/>
            <person name="Hamamoto M."/>
            <person name="Sugiyama J."/>
        </authorList>
    </citation>
    <scope>NUCLEOTIDE SEQUENCE [LARGE SCALE GENOMIC DNA]</scope>
    <source>
        <strain evidence="2 3">NRRL Y-17804</strain>
    </source>
</reference>
<feature type="transmembrane region" description="Helical" evidence="1">
    <location>
        <begin position="108"/>
        <end position="128"/>
    </location>
</feature>
<dbReference type="AlphaFoldDB" id="A0A0E9NGE0"/>